<dbReference type="AlphaFoldDB" id="A0A9N9D6U4"/>
<name>A0A9N9D6U4_9GLOM</name>
<organism evidence="1 2">
    <name type="scientific">Ambispora gerdemannii</name>
    <dbReference type="NCBI Taxonomy" id="144530"/>
    <lineage>
        <taxon>Eukaryota</taxon>
        <taxon>Fungi</taxon>
        <taxon>Fungi incertae sedis</taxon>
        <taxon>Mucoromycota</taxon>
        <taxon>Glomeromycotina</taxon>
        <taxon>Glomeromycetes</taxon>
        <taxon>Archaeosporales</taxon>
        <taxon>Ambisporaceae</taxon>
        <taxon>Ambispora</taxon>
    </lineage>
</organism>
<evidence type="ECO:0000313" key="2">
    <source>
        <dbReference type="Proteomes" id="UP000789831"/>
    </source>
</evidence>
<keyword evidence="2" id="KW-1185">Reference proteome</keyword>
<sequence length="182" mass="20521">MAGTWALNQLRYTGIGYESRREFDKGTKKIATPVGLLPYGEKVKVSYKGNLCKECKEKETEQKESVVYKYGSTSVEGGGLYERKVEVKQGNETIELTLLGTKSTMELIKEDKFLAMPRKYTFKSLKPFGLLLRDGEKKEHDSSIYHRLGLVELGAGSEKLKENVKSIAIPNQVQIEIPPKQN</sequence>
<comment type="caution">
    <text evidence="1">The sequence shown here is derived from an EMBL/GenBank/DDBJ whole genome shotgun (WGS) entry which is preliminary data.</text>
</comment>
<accession>A0A9N9D6U4</accession>
<dbReference type="EMBL" id="CAJVPL010003201">
    <property type="protein sequence ID" value="CAG8628170.1"/>
    <property type="molecule type" value="Genomic_DNA"/>
</dbReference>
<dbReference type="Proteomes" id="UP000789831">
    <property type="component" value="Unassembled WGS sequence"/>
</dbReference>
<reference evidence="1" key="1">
    <citation type="submission" date="2021-06" db="EMBL/GenBank/DDBJ databases">
        <authorList>
            <person name="Kallberg Y."/>
            <person name="Tangrot J."/>
            <person name="Rosling A."/>
        </authorList>
    </citation>
    <scope>NUCLEOTIDE SEQUENCE</scope>
    <source>
        <strain evidence="1">MT106</strain>
    </source>
</reference>
<protein>
    <submittedName>
        <fullName evidence="1">6478_t:CDS:1</fullName>
    </submittedName>
</protein>
<proteinExistence type="predicted"/>
<gene>
    <name evidence="1" type="ORF">AGERDE_LOCUS10397</name>
</gene>
<evidence type="ECO:0000313" key="1">
    <source>
        <dbReference type="EMBL" id="CAG8628170.1"/>
    </source>
</evidence>